<sequence length="470" mass="50804">MSWKGFVKAVQRLPHQVMTKTGHADETVDEEFNLLNAEFEHLEQSTTRLQEDASKFKKSVEALFLHQHTFASTLLEVYSPISGKAAAGNSPPPSLDGSSTGYSEVAETRSTMTRTATPPESLEAVRTYMNNVEAAQAMIMQELSSIDRRIIQPAVDLLTIFKNIHKTILKRNHKLIDYDRYRVDVAKLRAAPTKDVKDERRMLQLEQALQQATYDFAALNDALKAQLPQFLSLRKGFIDPCFQSLYYLQVKVYQAMLGIMEPMRQFQQFDFGAPVVASFEAKKAHTEHLINELSILKFKPAALVMAASGAGSAPGSVVAPTISPSVSARITPSASSPSAFAARPVSPSAPSSMPPPQYSPPSSSAAVPVLGKSPAAAASAAPVLGAGTMAMPTPAKGVVPTLPPAPAAAAAAPALRMVTALYDFDAQQPDDLGFKVGDRIEILEATPSTNDWWKGKCNGKVGYFPANYTH</sequence>
<feature type="region of interest" description="Disordered" evidence="3">
    <location>
        <begin position="335"/>
        <end position="366"/>
    </location>
</feature>
<feature type="region of interest" description="Disordered" evidence="3">
    <location>
        <begin position="85"/>
        <end position="121"/>
    </location>
</feature>
<dbReference type="SUPFAM" id="SSF50044">
    <property type="entry name" value="SH3-domain"/>
    <property type="match status" value="1"/>
</dbReference>
<evidence type="ECO:0000259" key="4">
    <source>
        <dbReference type="PROSITE" id="PS50002"/>
    </source>
</evidence>
<reference evidence="6 7" key="1">
    <citation type="submission" date="2009-11" db="EMBL/GenBank/DDBJ databases">
        <title>Annotation of Allomyces macrogynus ATCC 38327.</title>
        <authorList>
            <consortium name="The Broad Institute Genome Sequencing Platform"/>
            <person name="Russ C."/>
            <person name="Cuomo C."/>
            <person name="Burger G."/>
            <person name="Gray M.W."/>
            <person name="Holland P.W.H."/>
            <person name="King N."/>
            <person name="Lang F.B.F."/>
            <person name="Roger A.J."/>
            <person name="Ruiz-Trillo I."/>
            <person name="Young S.K."/>
            <person name="Zeng Q."/>
            <person name="Gargeya S."/>
            <person name="Fitzgerald M."/>
            <person name="Haas B."/>
            <person name="Abouelleil A."/>
            <person name="Alvarado L."/>
            <person name="Arachchi H.M."/>
            <person name="Berlin A."/>
            <person name="Chapman S.B."/>
            <person name="Gearin G."/>
            <person name="Goldberg J."/>
            <person name="Griggs A."/>
            <person name="Gujja S."/>
            <person name="Hansen M."/>
            <person name="Heiman D."/>
            <person name="Howarth C."/>
            <person name="Larimer J."/>
            <person name="Lui A."/>
            <person name="MacDonald P.J.P."/>
            <person name="McCowen C."/>
            <person name="Montmayeur A."/>
            <person name="Murphy C."/>
            <person name="Neiman D."/>
            <person name="Pearson M."/>
            <person name="Priest M."/>
            <person name="Roberts A."/>
            <person name="Saif S."/>
            <person name="Shea T."/>
            <person name="Sisk P."/>
            <person name="Stolte C."/>
            <person name="Sykes S."/>
            <person name="Wortman J."/>
            <person name="Nusbaum C."/>
            <person name="Birren B."/>
        </authorList>
    </citation>
    <scope>NUCLEOTIDE SEQUENCE [LARGE SCALE GENOMIC DNA]</scope>
    <source>
        <strain evidence="6 7">ATCC 38327</strain>
    </source>
</reference>
<dbReference type="VEuPathDB" id="FungiDB:AMAG_00809"/>
<dbReference type="Gene3D" id="1.20.1270.60">
    <property type="entry name" value="Arfaptin homology (AH) domain/BAR domain"/>
    <property type="match status" value="1"/>
</dbReference>
<feature type="compositionally biased region" description="Polar residues" evidence="3">
    <location>
        <begin position="96"/>
        <end position="118"/>
    </location>
</feature>
<dbReference type="GO" id="GO:0051666">
    <property type="term" value="P:actin cortical patch localization"/>
    <property type="evidence" value="ECO:0007669"/>
    <property type="project" value="InterPro"/>
</dbReference>
<dbReference type="Pfam" id="PF03114">
    <property type="entry name" value="BAR"/>
    <property type="match status" value="1"/>
</dbReference>
<name>A0A0L0RXS7_ALLM3</name>
<protein>
    <recommendedName>
        <fullName evidence="8">BAR domain-containing protein</fullName>
    </recommendedName>
</protein>
<dbReference type="GO" id="GO:0006897">
    <property type="term" value="P:endocytosis"/>
    <property type="evidence" value="ECO:0007669"/>
    <property type="project" value="InterPro"/>
</dbReference>
<evidence type="ECO:0008006" key="8">
    <source>
        <dbReference type="Google" id="ProtNLM"/>
    </source>
</evidence>
<dbReference type="SMART" id="SM00721">
    <property type="entry name" value="BAR"/>
    <property type="match status" value="1"/>
</dbReference>
<evidence type="ECO:0000256" key="3">
    <source>
        <dbReference type="SAM" id="MobiDB-lite"/>
    </source>
</evidence>
<proteinExistence type="predicted"/>
<dbReference type="GO" id="GO:0015629">
    <property type="term" value="C:actin cytoskeleton"/>
    <property type="evidence" value="ECO:0007669"/>
    <property type="project" value="TreeGrafter"/>
</dbReference>
<dbReference type="SMART" id="SM00326">
    <property type="entry name" value="SH3"/>
    <property type="match status" value="1"/>
</dbReference>
<dbReference type="PROSITE" id="PS51021">
    <property type="entry name" value="BAR"/>
    <property type="match status" value="1"/>
</dbReference>
<keyword evidence="1 2" id="KW-0728">SH3 domain</keyword>
<feature type="domain" description="SH3" evidence="4">
    <location>
        <begin position="413"/>
        <end position="470"/>
    </location>
</feature>
<dbReference type="InterPro" id="IPR036028">
    <property type="entry name" value="SH3-like_dom_sf"/>
</dbReference>
<evidence type="ECO:0000256" key="1">
    <source>
        <dbReference type="ARBA" id="ARBA00022443"/>
    </source>
</evidence>
<dbReference type="GO" id="GO:0043332">
    <property type="term" value="C:mating projection tip"/>
    <property type="evidence" value="ECO:0007669"/>
    <property type="project" value="TreeGrafter"/>
</dbReference>
<dbReference type="OMA" id="QEYDYYN"/>
<dbReference type="CDD" id="cd07599">
    <property type="entry name" value="BAR_Rvs167p"/>
    <property type="match status" value="1"/>
</dbReference>
<dbReference type="Pfam" id="PF00018">
    <property type="entry name" value="SH3_1"/>
    <property type="match status" value="1"/>
</dbReference>
<dbReference type="OrthoDB" id="2159336at2759"/>
<dbReference type="GO" id="GO:0008289">
    <property type="term" value="F:lipid binding"/>
    <property type="evidence" value="ECO:0007669"/>
    <property type="project" value="TreeGrafter"/>
</dbReference>
<dbReference type="GO" id="GO:0031097">
    <property type="term" value="C:medial cortex"/>
    <property type="evidence" value="ECO:0007669"/>
    <property type="project" value="TreeGrafter"/>
</dbReference>
<feature type="compositionally biased region" description="Low complexity" evidence="3">
    <location>
        <begin position="335"/>
        <end position="351"/>
    </location>
</feature>
<dbReference type="eggNOG" id="KOG3771">
    <property type="taxonomic scope" value="Eukaryota"/>
</dbReference>
<accession>A0A0L0RXS7</accession>
<dbReference type="PANTHER" id="PTHR47174">
    <property type="entry name" value="BRIDGING INTEGRATOR 3"/>
    <property type="match status" value="1"/>
</dbReference>
<dbReference type="STRING" id="578462.A0A0L0RXS7"/>
<dbReference type="InterPro" id="IPR004148">
    <property type="entry name" value="BAR_dom"/>
</dbReference>
<keyword evidence="7" id="KW-1185">Reference proteome</keyword>
<evidence type="ECO:0000313" key="6">
    <source>
        <dbReference type="EMBL" id="KNE54861.1"/>
    </source>
</evidence>
<gene>
    <name evidence="6" type="ORF">AMAG_00809</name>
</gene>
<dbReference type="Gene3D" id="2.30.30.40">
    <property type="entry name" value="SH3 Domains"/>
    <property type="match status" value="1"/>
</dbReference>
<feature type="domain" description="BAR" evidence="5">
    <location>
        <begin position="17"/>
        <end position="276"/>
    </location>
</feature>
<dbReference type="GO" id="GO:0097320">
    <property type="term" value="P:plasma membrane tubulation"/>
    <property type="evidence" value="ECO:0007669"/>
    <property type="project" value="TreeGrafter"/>
</dbReference>
<dbReference type="PROSITE" id="PS50002">
    <property type="entry name" value="SH3"/>
    <property type="match status" value="1"/>
</dbReference>
<dbReference type="GO" id="GO:1990528">
    <property type="term" value="C:Rvs161p-Rvs167p complex"/>
    <property type="evidence" value="ECO:0007669"/>
    <property type="project" value="TreeGrafter"/>
</dbReference>
<evidence type="ECO:0000256" key="2">
    <source>
        <dbReference type="PROSITE-ProRule" id="PRU00192"/>
    </source>
</evidence>
<dbReference type="AlphaFoldDB" id="A0A0L0RXS7"/>
<dbReference type="SUPFAM" id="SSF103657">
    <property type="entry name" value="BAR/IMD domain-like"/>
    <property type="match status" value="1"/>
</dbReference>
<evidence type="ECO:0000259" key="5">
    <source>
        <dbReference type="PROSITE" id="PS51021"/>
    </source>
</evidence>
<organism evidence="6 7">
    <name type="scientific">Allomyces macrogynus (strain ATCC 38327)</name>
    <name type="common">Allomyces javanicus var. macrogynus</name>
    <dbReference type="NCBI Taxonomy" id="578462"/>
    <lineage>
        <taxon>Eukaryota</taxon>
        <taxon>Fungi</taxon>
        <taxon>Fungi incertae sedis</taxon>
        <taxon>Blastocladiomycota</taxon>
        <taxon>Blastocladiomycetes</taxon>
        <taxon>Blastocladiales</taxon>
        <taxon>Blastocladiaceae</taxon>
        <taxon>Allomyces</taxon>
    </lineage>
</organism>
<evidence type="ECO:0000313" key="7">
    <source>
        <dbReference type="Proteomes" id="UP000054350"/>
    </source>
</evidence>
<dbReference type="InterPro" id="IPR001452">
    <property type="entry name" value="SH3_domain"/>
</dbReference>
<dbReference type="PANTHER" id="PTHR47174:SF1">
    <property type="entry name" value="REDUCED VIABILITY UPON STARVATION PROTEIN 167"/>
    <property type="match status" value="1"/>
</dbReference>
<dbReference type="EMBL" id="GG745328">
    <property type="protein sequence ID" value="KNE54861.1"/>
    <property type="molecule type" value="Genomic_DNA"/>
</dbReference>
<dbReference type="Proteomes" id="UP000054350">
    <property type="component" value="Unassembled WGS sequence"/>
</dbReference>
<dbReference type="InterPro" id="IPR027267">
    <property type="entry name" value="AH/BAR_dom_sf"/>
</dbReference>
<dbReference type="FunFam" id="2.30.30.40:FF:000100">
    <property type="entry name" value="SH3 domain-containing YSC84-like protein 1"/>
    <property type="match status" value="1"/>
</dbReference>
<dbReference type="InterPro" id="IPR046982">
    <property type="entry name" value="BIN3/RVS161-like"/>
</dbReference>
<dbReference type="PRINTS" id="PR00452">
    <property type="entry name" value="SH3DOMAIN"/>
</dbReference>
<reference evidence="7" key="2">
    <citation type="submission" date="2009-11" db="EMBL/GenBank/DDBJ databases">
        <title>The Genome Sequence of Allomyces macrogynus strain ATCC 38327.</title>
        <authorList>
            <consortium name="The Broad Institute Genome Sequencing Platform"/>
            <person name="Russ C."/>
            <person name="Cuomo C."/>
            <person name="Shea T."/>
            <person name="Young S.K."/>
            <person name="Zeng Q."/>
            <person name="Koehrsen M."/>
            <person name="Haas B."/>
            <person name="Borodovsky M."/>
            <person name="Guigo R."/>
            <person name="Alvarado L."/>
            <person name="Berlin A."/>
            <person name="Borenstein D."/>
            <person name="Chen Z."/>
            <person name="Engels R."/>
            <person name="Freedman E."/>
            <person name="Gellesch M."/>
            <person name="Goldberg J."/>
            <person name="Griggs A."/>
            <person name="Gujja S."/>
            <person name="Heiman D."/>
            <person name="Hepburn T."/>
            <person name="Howarth C."/>
            <person name="Jen D."/>
            <person name="Larson L."/>
            <person name="Lewis B."/>
            <person name="Mehta T."/>
            <person name="Park D."/>
            <person name="Pearson M."/>
            <person name="Roberts A."/>
            <person name="Saif S."/>
            <person name="Shenoy N."/>
            <person name="Sisk P."/>
            <person name="Stolte C."/>
            <person name="Sykes S."/>
            <person name="Walk T."/>
            <person name="White J."/>
            <person name="Yandava C."/>
            <person name="Burger G."/>
            <person name="Gray M.W."/>
            <person name="Holland P.W.H."/>
            <person name="King N."/>
            <person name="Lang F.B.F."/>
            <person name="Roger A.J."/>
            <person name="Ruiz-Trillo I."/>
            <person name="Lander E."/>
            <person name="Nusbaum C."/>
        </authorList>
    </citation>
    <scope>NUCLEOTIDE SEQUENCE [LARGE SCALE GENOMIC DNA]</scope>
    <source>
        <strain evidence="7">ATCC 38327</strain>
    </source>
</reference>